<dbReference type="PROSITE" id="PS50850">
    <property type="entry name" value="MFS"/>
    <property type="match status" value="1"/>
</dbReference>
<keyword evidence="10" id="KW-1185">Reference proteome</keyword>
<accession>A0A1V6TL94</accession>
<dbReference type="PANTHER" id="PTHR23506:SF23">
    <property type="entry name" value="GH10249P"/>
    <property type="match status" value="1"/>
</dbReference>
<evidence type="ECO:0000313" key="9">
    <source>
        <dbReference type="EMBL" id="OQE27107.1"/>
    </source>
</evidence>
<reference evidence="10" key="1">
    <citation type="journal article" date="2017" name="Nat. Microbiol.">
        <title>Global analysis of biosynthetic gene clusters reveals vast potential of secondary metabolite production in Penicillium species.</title>
        <authorList>
            <person name="Nielsen J.C."/>
            <person name="Grijseels S."/>
            <person name="Prigent S."/>
            <person name="Ji B."/>
            <person name="Dainat J."/>
            <person name="Nielsen K.F."/>
            <person name="Frisvad J.C."/>
            <person name="Workman M."/>
            <person name="Nielsen J."/>
        </authorList>
    </citation>
    <scope>NUCLEOTIDE SEQUENCE [LARGE SCALE GENOMIC DNA]</scope>
    <source>
        <strain evidence="10">IBT 14082</strain>
    </source>
</reference>
<dbReference type="PRINTS" id="PR01035">
    <property type="entry name" value="TCRTETA"/>
</dbReference>
<gene>
    <name evidence="9" type="ORF">PENFLA_c006G08493</name>
</gene>
<dbReference type="PANTHER" id="PTHR23506">
    <property type="entry name" value="GH10249P"/>
    <property type="match status" value="1"/>
</dbReference>
<feature type="transmembrane region" description="Helical" evidence="7">
    <location>
        <begin position="265"/>
        <end position="289"/>
    </location>
</feature>
<keyword evidence="6 7" id="KW-0472">Membrane</keyword>
<keyword evidence="5 7" id="KW-1133">Transmembrane helix</keyword>
<feature type="transmembrane region" description="Helical" evidence="7">
    <location>
        <begin position="177"/>
        <end position="197"/>
    </location>
</feature>
<dbReference type="Pfam" id="PF07690">
    <property type="entry name" value="MFS_1"/>
    <property type="match status" value="2"/>
</dbReference>
<dbReference type="InterPro" id="IPR036259">
    <property type="entry name" value="MFS_trans_sf"/>
</dbReference>
<organism evidence="9 10">
    <name type="scientific">Penicillium flavigenum</name>
    <dbReference type="NCBI Taxonomy" id="254877"/>
    <lineage>
        <taxon>Eukaryota</taxon>
        <taxon>Fungi</taxon>
        <taxon>Dikarya</taxon>
        <taxon>Ascomycota</taxon>
        <taxon>Pezizomycotina</taxon>
        <taxon>Eurotiomycetes</taxon>
        <taxon>Eurotiomycetidae</taxon>
        <taxon>Eurotiales</taxon>
        <taxon>Aspergillaceae</taxon>
        <taxon>Penicillium</taxon>
    </lineage>
</organism>
<dbReference type="GO" id="GO:0016020">
    <property type="term" value="C:membrane"/>
    <property type="evidence" value="ECO:0007669"/>
    <property type="project" value="UniProtKB-SubCell"/>
</dbReference>
<feature type="transmembrane region" description="Helical" evidence="7">
    <location>
        <begin position="58"/>
        <end position="79"/>
    </location>
</feature>
<dbReference type="OrthoDB" id="5086884at2759"/>
<sequence length="448" mass="48170">MGVQNVFARKTRSSSTFILVALCFALFTDTFVYGIIVPILPFLLISHGNTDSNDVQKWSSVLLATYGLALLLGSPAVGYFCDKYRTRKAPLVCGFVAMALATILFISASNIWVLLLARVCQGLSGAVVGVLGLSMIAETSSPEHLGSNMACGSASLTWGMLCGPMTGGFLFSQFGTVGAFGVPMALLVVDIVLRMLIVQEDEDETKFYQQEDSPLLDNSISENTSLSFYHFLHPIMLGLVFSVLVISSILSAIETTLPLYVLDTYHWSSLGAGLVFLPLTIPSVLSIPIAHFVRHFTPRTVVVTGFLLMTVPMIALRWTEANTVHHQVAIISLLFIVGVCLTTVQAIIMGDVSNAVRKIESLHCITEENSSGLGRAYALCNMAFAAGQTLGPMAGGFIKREFGWGVMTLVLGILCLVAGLSSFFSMLAAPPKKGKNKANENDVEGVLF</sequence>
<dbReference type="STRING" id="254877.A0A1V6TL94"/>
<dbReference type="Proteomes" id="UP000191342">
    <property type="component" value="Unassembled WGS sequence"/>
</dbReference>
<evidence type="ECO:0000256" key="4">
    <source>
        <dbReference type="ARBA" id="ARBA00022692"/>
    </source>
</evidence>
<evidence type="ECO:0000256" key="7">
    <source>
        <dbReference type="SAM" id="Phobius"/>
    </source>
</evidence>
<dbReference type="InterPro" id="IPR050930">
    <property type="entry name" value="MFS_Vesicular_Transporter"/>
</dbReference>
<name>A0A1V6TL94_9EURO</name>
<dbReference type="InterPro" id="IPR001958">
    <property type="entry name" value="Tet-R_TetA/multi-R_MdtG-like"/>
</dbReference>
<dbReference type="Gene3D" id="1.20.1250.20">
    <property type="entry name" value="MFS general substrate transporter like domains"/>
    <property type="match status" value="2"/>
</dbReference>
<feature type="transmembrane region" description="Helical" evidence="7">
    <location>
        <begin position="231"/>
        <end position="253"/>
    </location>
</feature>
<dbReference type="EMBL" id="MLQL01000006">
    <property type="protein sequence ID" value="OQE27107.1"/>
    <property type="molecule type" value="Genomic_DNA"/>
</dbReference>
<comment type="caution">
    <text evidence="9">The sequence shown here is derived from an EMBL/GenBank/DDBJ whole genome shotgun (WGS) entry which is preliminary data.</text>
</comment>
<dbReference type="InterPro" id="IPR011701">
    <property type="entry name" value="MFS"/>
</dbReference>
<evidence type="ECO:0000256" key="5">
    <source>
        <dbReference type="ARBA" id="ARBA00022989"/>
    </source>
</evidence>
<feature type="domain" description="Major facilitator superfamily (MFS) profile" evidence="8">
    <location>
        <begin position="18"/>
        <end position="433"/>
    </location>
</feature>
<comment type="subcellular location">
    <subcellularLocation>
        <location evidence="1">Membrane</location>
        <topology evidence="1">Multi-pass membrane protein</topology>
    </subcellularLocation>
</comment>
<feature type="transmembrane region" description="Helical" evidence="7">
    <location>
        <begin position="91"/>
        <end position="109"/>
    </location>
</feature>
<dbReference type="AlphaFoldDB" id="A0A1V6TL94"/>
<protein>
    <recommendedName>
        <fullName evidence="8">Major facilitator superfamily (MFS) profile domain-containing protein</fullName>
    </recommendedName>
</protein>
<keyword evidence="4 7" id="KW-0812">Transmembrane</keyword>
<evidence type="ECO:0000256" key="6">
    <source>
        <dbReference type="ARBA" id="ARBA00023136"/>
    </source>
</evidence>
<feature type="transmembrane region" description="Helical" evidence="7">
    <location>
        <begin position="324"/>
        <end position="348"/>
    </location>
</feature>
<evidence type="ECO:0000256" key="2">
    <source>
        <dbReference type="ARBA" id="ARBA00006829"/>
    </source>
</evidence>
<evidence type="ECO:0000259" key="8">
    <source>
        <dbReference type="PROSITE" id="PS50850"/>
    </source>
</evidence>
<evidence type="ECO:0000256" key="1">
    <source>
        <dbReference type="ARBA" id="ARBA00004141"/>
    </source>
</evidence>
<dbReference type="SUPFAM" id="SSF103473">
    <property type="entry name" value="MFS general substrate transporter"/>
    <property type="match status" value="1"/>
</dbReference>
<feature type="transmembrane region" description="Helical" evidence="7">
    <location>
        <begin position="404"/>
        <end position="429"/>
    </location>
</feature>
<comment type="similarity">
    <text evidence="2">Belongs to the major facilitator superfamily. Vesicular transporter family.</text>
</comment>
<feature type="transmembrane region" description="Helical" evidence="7">
    <location>
        <begin position="301"/>
        <end position="318"/>
    </location>
</feature>
<dbReference type="GO" id="GO:0022857">
    <property type="term" value="F:transmembrane transporter activity"/>
    <property type="evidence" value="ECO:0007669"/>
    <property type="project" value="InterPro"/>
</dbReference>
<evidence type="ECO:0000313" key="10">
    <source>
        <dbReference type="Proteomes" id="UP000191342"/>
    </source>
</evidence>
<dbReference type="CDD" id="cd17325">
    <property type="entry name" value="MFS_MdtG_SLC18_like"/>
    <property type="match status" value="1"/>
</dbReference>
<keyword evidence="3" id="KW-0813">Transport</keyword>
<evidence type="ECO:0000256" key="3">
    <source>
        <dbReference type="ARBA" id="ARBA00022448"/>
    </source>
</evidence>
<dbReference type="InterPro" id="IPR020846">
    <property type="entry name" value="MFS_dom"/>
</dbReference>
<proteinExistence type="inferred from homology"/>